<dbReference type="Proteomes" id="UP000571554">
    <property type="component" value="Unassembled WGS sequence"/>
</dbReference>
<keyword evidence="2" id="KW-1185">Reference proteome</keyword>
<reference evidence="1 2" key="1">
    <citation type="submission" date="2020-08" db="EMBL/GenBank/DDBJ databases">
        <title>Above-ground endophytic microbial communities from plants in different locations in the United States.</title>
        <authorList>
            <person name="Frank C."/>
        </authorList>
    </citation>
    <scope>NUCLEOTIDE SEQUENCE [LARGE SCALE GENOMIC DNA]</scope>
    <source>
        <strain evidence="1 2">WP4_2_2</strain>
    </source>
</reference>
<proteinExistence type="predicted"/>
<protein>
    <submittedName>
        <fullName evidence="1">Uncharacterized protein</fullName>
    </submittedName>
</protein>
<dbReference type="RefSeq" id="WP_183722455.1">
    <property type="nucleotide sequence ID" value="NZ_JACHBW010000002.1"/>
</dbReference>
<sequence length="67" mass="7769">MKIKKRTKRVSAERMRRYRELLDRIAATNNTGLSDETVLAILNADRGLWSEPMTVEELFSSLGIEMR</sequence>
<accession>A0A7W9TTN2</accession>
<name>A0A7W9TTN2_9BURK</name>
<dbReference type="AlphaFoldDB" id="A0A7W9TTN2"/>
<evidence type="ECO:0000313" key="2">
    <source>
        <dbReference type="Proteomes" id="UP000571554"/>
    </source>
</evidence>
<gene>
    <name evidence="1" type="ORF">F4827_001054</name>
</gene>
<dbReference type="EMBL" id="JACHBW010000002">
    <property type="protein sequence ID" value="MBB6101228.1"/>
    <property type="molecule type" value="Genomic_DNA"/>
</dbReference>
<comment type="caution">
    <text evidence="1">The sequence shown here is derived from an EMBL/GenBank/DDBJ whole genome shotgun (WGS) entry which is preliminary data.</text>
</comment>
<evidence type="ECO:0000313" key="1">
    <source>
        <dbReference type="EMBL" id="MBB6101228.1"/>
    </source>
</evidence>
<organism evidence="1 2">
    <name type="scientific">Paraburkholderia bannensis</name>
    <dbReference type="NCBI Taxonomy" id="765414"/>
    <lineage>
        <taxon>Bacteria</taxon>
        <taxon>Pseudomonadati</taxon>
        <taxon>Pseudomonadota</taxon>
        <taxon>Betaproteobacteria</taxon>
        <taxon>Burkholderiales</taxon>
        <taxon>Burkholderiaceae</taxon>
        <taxon>Paraburkholderia</taxon>
    </lineage>
</organism>